<dbReference type="EMBL" id="PUFP01000074">
    <property type="protein sequence ID" value="TDG74375.1"/>
    <property type="molecule type" value="Genomic_DNA"/>
</dbReference>
<gene>
    <name evidence="1" type="ORF">C5L32_002115</name>
</gene>
<dbReference type="AlphaFoldDB" id="A0A4R5NII0"/>
<reference evidence="1 2" key="1">
    <citation type="journal article" date="2019" name="Appl. Microbiol. Biotechnol.">
        <title>Uncovering carbohydrate metabolism through a genotype-phenotype association study of 56 lactic acid bacteria genomes.</title>
        <authorList>
            <person name="Buron-Moles G."/>
            <person name="Chailyan A."/>
            <person name="Dolejs I."/>
            <person name="Forster J."/>
            <person name="Miks M.H."/>
        </authorList>
    </citation>
    <scope>NUCLEOTIDE SEQUENCE [LARGE SCALE GENOMIC DNA]</scope>
    <source>
        <strain evidence="1 2">ATCC 4005</strain>
    </source>
</reference>
<organism evidence="1 2">
    <name type="scientific">Lentilactobacillus buchneri DSM 20057</name>
    <dbReference type="NCBI Taxonomy" id="1423728"/>
    <lineage>
        <taxon>Bacteria</taxon>
        <taxon>Bacillati</taxon>
        <taxon>Bacillota</taxon>
        <taxon>Bacilli</taxon>
        <taxon>Lactobacillales</taxon>
        <taxon>Lactobacillaceae</taxon>
        <taxon>Lentilactobacillus</taxon>
    </lineage>
</organism>
<comment type="caution">
    <text evidence="1">The sequence shown here is derived from an EMBL/GenBank/DDBJ whole genome shotgun (WGS) entry which is preliminary data.</text>
</comment>
<evidence type="ECO:0000313" key="2">
    <source>
        <dbReference type="Proteomes" id="UP000295181"/>
    </source>
</evidence>
<protein>
    <submittedName>
        <fullName evidence="1">Uncharacterized protein</fullName>
    </submittedName>
</protein>
<accession>A0A4R5NII0</accession>
<dbReference type="Proteomes" id="UP000295181">
    <property type="component" value="Unassembled WGS sequence"/>
</dbReference>
<evidence type="ECO:0000313" key="1">
    <source>
        <dbReference type="EMBL" id="TDG74375.1"/>
    </source>
</evidence>
<name>A0A4R5NII0_LENBU</name>
<proteinExistence type="predicted"/>
<sequence length="30" mass="3629">MPQEIFMRLTSRQSNRYQSIFADPILKMLN</sequence>